<dbReference type="RefSeq" id="WP_092283453.1">
    <property type="nucleotide sequence ID" value="NZ_LT629763.1"/>
</dbReference>
<protein>
    <submittedName>
        <fullName evidence="2">Nucleoside-diphosphate-sugar epimerase</fullName>
    </submittedName>
</protein>
<gene>
    <name evidence="2" type="ORF">SAMN05216271_0456</name>
</gene>
<evidence type="ECO:0000313" key="2">
    <source>
        <dbReference type="EMBL" id="SDR80836.1"/>
    </source>
</evidence>
<dbReference type="SUPFAM" id="SSF51735">
    <property type="entry name" value="NAD(P)-binding Rossmann-fold domains"/>
    <property type="match status" value="1"/>
</dbReference>
<dbReference type="Proteomes" id="UP000243413">
    <property type="component" value="Chromosome I"/>
</dbReference>
<dbReference type="PANTHER" id="PTHR43245">
    <property type="entry name" value="BIFUNCTIONAL POLYMYXIN RESISTANCE PROTEIN ARNA"/>
    <property type="match status" value="1"/>
</dbReference>
<dbReference type="Pfam" id="PF01370">
    <property type="entry name" value="Epimerase"/>
    <property type="match status" value="1"/>
</dbReference>
<feature type="domain" description="NAD-dependent epimerase/dehydratase" evidence="1">
    <location>
        <begin position="4"/>
        <end position="210"/>
    </location>
</feature>
<accession>A0A1H1M257</accession>
<dbReference type="InterPro" id="IPR036291">
    <property type="entry name" value="NAD(P)-bd_dom_sf"/>
</dbReference>
<name>A0A1H1M257_9GAMM</name>
<evidence type="ECO:0000259" key="1">
    <source>
        <dbReference type="Pfam" id="PF01370"/>
    </source>
</evidence>
<dbReference type="PANTHER" id="PTHR43245:SF13">
    <property type="entry name" value="UDP-D-APIOSE_UDP-D-XYLOSE SYNTHASE 2"/>
    <property type="match status" value="1"/>
</dbReference>
<proteinExistence type="predicted"/>
<reference evidence="2" key="1">
    <citation type="submission" date="2016-10" db="EMBL/GenBank/DDBJ databases">
        <authorList>
            <person name="de Groot N.N."/>
        </authorList>
    </citation>
    <scope>NUCLEOTIDE SEQUENCE [LARGE SCALE GENOMIC DNA]</scope>
    <source>
        <strain evidence="2">JCM 14963</strain>
    </source>
</reference>
<dbReference type="Gene3D" id="3.40.50.720">
    <property type="entry name" value="NAD(P)-binding Rossmann-like Domain"/>
    <property type="match status" value="1"/>
</dbReference>
<dbReference type="AlphaFoldDB" id="A0A1H1M257"/>
<dbReference type="EMBL" id="LT629763">
    <property type="protein sequence ID" value="SDR80836.1"/>
    <property type="molecule type" value="Genomic_DNA"/>
</dbReference>
<dbReference type="OrthoDB" id="112777at2"/>
<dbReference type="STRING" id="472181.SAMN05216271_0456"/>
<sequence length="311" mass="34497">MQTILGASGQIGEELARALHDNFTTDIQLVSRNPKKVNPTDKLFSADLLDAEQTRAAVAGAEIVYLTAGLPMDTERWVVQWPIMMSNVIEACALHGARLVFFDNTYMYPQTSAPHTESTSFKPNGAKGKVRAQIASQLMQAMADGKVEAMICRAPEFYGPGKTQSITNSTIINNVKKGTPARVFLRDDTLRSLIYTPDASRAMALLGNTADAWGQVWHLPCDDNRLTYRQFIALAAEVFGTKGEYKVLKQWQLSLAGLVNKTARGAAELLPRYRVDNIFESSKFKARFPDFRVTSYREGLETIHDESGRQG</sequence>
<dbReference type="InterPro" id="IPR050177">
    <property type="entry name" value="Lipid_A_modif_metabolic_enz"/>
</dbReference>
<organism evidence="2">
    <name type="scientific">Halopseudomonas sabulinigri</name>
    <dbReference type="NCBI Taxonomy" id="472181"/>
    <lineage>
        <taxon>Bacteria</taxon>
        <taxon>Pseudomonadati</taxon>
        <taxon>Pseudomonadota</taxon>
        <taxon>Gammaproteobacteria</taxon>
        <taxon>Pseudomonadales</taxon>
        <taxon>Pseudomonadaceae</taxon>
        <taxon>Halopseudomonas</taxon>
    </lineage>
</organism>
<dbReference type="InterPro" id="IPR001509">
    <property type="entry name" value="Epimerase_deHydtase"/>
</dbReference>